<proteinExistence type="predicted"/>
<evidence type="ECO:0000313" key="8">
    <source>
        <dbReference type="Proteomes" id="UP001610657"/>
    </source>
</evidence>
<keyword evidence="8" id="KW-1185">Reference proteome</keyword>
<evidence type="ECO:0000256" key="2">
    <source>
        <dbReference type="ARBA" id="ARBA00022801"/>
    </source>
</evidence>
<evidence type="ECO:0000256" key="5">
    <source>
        <dbReference type="PROSITE-ProRule" id="PRU00552"/>
    </source>
</evidence>
<sequence length="38" mass="4138">MYFASLALSEPLVRDIDAAGYTQPTPVQHRAIPPVLQA</sequence>
<name>A0ABW7NW12_9PSED</name>
<dbReference type="EC" id="3.6.4.-" evidence="7"/>
<keyword evidence="3 7" id="KW-0347">Helicase</keyword>
<evidence type="ECO:0000256" key="4">
    <source>
        <dbReference type="ARBA" id="ARBA00022840"/>
    </source>
</evidence>
<reference evidence="7 8" key="1">
    <citation type="submission" date="2023-08" db="EMBL/GenBank/DDBJ databases">
        <title>Genomic and mutational analysis of Pseudomonas syringae pv. tagetis EB037 pathogenicity on sunflower.</title>
        <authorList>
            <person name="Maul J.E."/>
        </authorList>
    </citation>
    <scope>NUCLEOTIDE SEQUENCE [LARGE SCALE GENOMIC DNA]</scope>
    <source>
        <strain evidence="7 8">EB037_T1</strain>
    </source>
</reference>
<dbReference type="InterPro" id="IPR027417">
    <property type="entry name" value="P-loop_NTPase"/>
</dbReference>
<evidence type="ECO:0000259" key="6">
    <source>
        <dbReference type="PROSITE" id="PS51195"/>
    </source>
</evidence>
<dbReference type="Gene3D" id="3.40.50.300">
    <property type="entry name" value="P-loop containing nucleotide triphosphate hydrolases"/>
    <property type="match status" value="1"/>
</dbReference>
<keyword evidence="4" id="KW-0067">ATP-binding</keyword>
<dbReference type="SUPFAM" id="SSF52540">
    <property type="entry name" value="P-loop containing nucleoside triphosphate hydrolases"/>
    <property type="match status" value="1"/>
</dbReference>
<evidence type="ECO:0000256" key="1">
    <source>
        <dbReference type="ARBA" id="ARBA00022741"/>
    </source>
</evidence>
<feature type="short sequence motif" description="Q motif" evidence="5">
    <location>
        <begin position="1"/>
        <end position="29"/>
    </location>
</feature>
<organism evidence="7 8">
    <name type="scientific">Pseudomonas syringae pv. tagetis</name>
    <dbReference type="NCBI Taxonomy" id="129140"/>
    <lineage>
        <taxon>Bacteria</taxon>
        <taxon>Pseudomonadati</taxon>
        <taxon>Pseudomonadota</taxon>
        <taxon>Gammaproteobacteria</taxon>
        <taxon>Pseudomonadales</taxon>
        <taxon>Pseudomonadaceae</taxon>
        <taxon>Pseudomonas</taxon>
    </lineage>
</organism>
<evidence type="ECO:0000313" key="7">
    <source>
        <dbReference type="EMBL" id="MFH7519092.1"/>
    </source>
</evidence>
<dbReference type="InterPro" id="IPR014014">
    <property type="entry name" value="RNA_helicase_DEAD_Q_motif"/>
</dbReference>
<feature type="domain" description="DEAD-box RNA helicase Q" evidence="6">
    <location>
        <begin position="1"/>
        <end position="29"/>
    </location>
</feature>
<comment type="caution">
    <text evidence="7">The sequence shown here is derived from an EMBL/GenBank/DDBJ whole genome shotgun (WGS) entry which is preliminary data.</text>
</comment>
<accession>A0ABW7NW12</accession>
<dbReference type="Proteomes" id="UP001610657">
    <property type="component" value="Unassembled WGS sequence"/>
</dbReference>
<dbReference type="EMBL" id="JAVCQK010000349">
    <property type="protein sequence ID" value="MFH7519092.1"/>
    <property type="molecule type" value="Genomic_DNA"/>
</dbReference>
<dbReference type="PROSITE" id="PS51195">
    <property type="entry name" value="Q_MOTIF"/>
    <property type="match status" value="1"/>
</dbReference>
<dbReference type="GO" id="GO:0004386">
    <property type="term" value="F:helicase activity"/>
    <property type="evidence" value="ECO:0007669"/>
    <property type="project" value="UniProtKB-KW"/>
</dbReference>
<gene>
    <name evidence="7" type="ORF">RA271_28625</name>
</gene>
<feature type="non-terminal residue" evidence="7">
    <location>
        <position position="38"/>
    </location>
</feature>
<dbReference type="RefSeq" id="WP_395577847.1">
    <property type="nucleotide sequence ID" value="NZ_JAVCQK010000349.1"/>
</dbReference>
<keyword evidence="2 7" id="KW-0378">Hydrolase</keyword>
<protein>
    <submittedName>
        <fullName evidence="7">DEAD/DEAH box helicase</fullName>
        <ecNumber evidence="7">3.6.4.-</ecNumber>
    </submittedName>
</protein>
<keyword evidence="1" id="KW-0547">Nucleotide-binding</keyword>
<evidence type="ECO:0000256" key="3">
    <source>
        <dbReference type="ARBA" id="ARBA00022806"/>
    </source>
</evidence>
<dbReference type="GO" id="GO:0016787">
    <property type="term" value="F:hydrolase activity"/>
    <property type="evidence" value="ECO:0007669"/>
    <property type="project" value="UniProtKB-KW"/>
</dbReference>